<dbReference type="GO" id="GO:0045132">
    <property type="term" value="P:meiotic chromosome segregation"/>
    <property type="evidence" value="ECO:0007669"/>
    <property type="project" value="InterPro"/>
</dbReference>
<evidence type="ECO:0000259" key="4">
    <source>
        <dbReference type="Pfam" id="PF07557"/>
    </source>
</evidence>
<dbReference type="OrthoDB" id="5990092at2759"/>
<feature type="compositionally biased region" description="Basic residues" evidence="3">
    <location>
        <begin position="523"/>
        <end position="536"/>
    </location>
</feature>
<feature type="domain" description="Shugoshin C-terminal" evidence="4">
    <location>
        <begin position="483"/>
        <end position="505"/>
    </location>
</feature>
<evidence type="ECO:0000256" key="1">
    <source>
        <dbReference type="ARBA" id="ARBA00010845"/>
    </source>
</evidence>
<dbReference type="InterPro" id="IPR011515">
    <property type="entry name" value="Shugoshin_C"/>
</dbReference>
<dbReference type="InParanoid" id="E4XBJ1"/>
<organism evidence="5 6">
    <name type="scientific">Oikopleura dioica</name>
    <name type="common">Tunicate</name>
    <dbReference type="NCBI Taxonomy" id="34765"/>
    <lineage>
        <taxon>Eukaryota</taxon>
        <taxon>Metazoa</taxon>
        <taxon>Chordata</taxon>
        <taxon>Tunicata</taxon>
        <taxon>Appendicularia</taxon>
        <taxon>Copelata</taxon>
        <taxon>Oikopleuridae</taxon>
        <taxon>Oikopleura</taxon>
    </lineage>
</organism>
<feature type="compositionally biased region" description="Acidic residues" evidence="3">
    <location>
        <begin position="348"/>
        <end position="358"/>
    </location>
</feature>
<gene>
    <name evidence="5" type="ORF">GSOID_T00006493001</name>
</gene>
<proteinExistence type="inferred from homology"/>
<keyword evidence="2" id="KW-0159">Chromosome partition</keyword>
<keyword evidence="6" id="KW-1185">Reference proteome</keyword>
<dbReference type="GO" id="GO:0005634">
    <property type="term" value="C:nucleus"/>
    <property type="evidence" value="ECO:0007669"/>
    <property type="project" value="InterPro"/>
</dbReference>
<feature type="compositionally biased region" description="Basic residues" evidence="3">
    <location>
        <begin position="209"/>
        <end position="222"/>
    </location>
</feature>
<dbReference type="GO" id="GO:0000775">
    <property type="term" value="C:chromosome, centromeric region"/>
    <property type="evidence" value="ECO:0007669"/>
    <property type="project" value="InterPro"/>
</dbReference>
<feature type="region of interest" description="Disordered" evidence="3">
    <location>
        <begin position="180"/>
        <end position="222"/>
    </location>
</feature>
<comment type="similarity">
    <text evidence="1">Belongs to the shugoshin family.</text>
</comment>
<feature type="compositionally biased region" description="Polar residues" evidence="3">
    <location>
        <begin position="272"/>
        <end position="287"/>
    </location>
</feature>
<dbReference type="Pfam" id="PF07557">
    <property type="entry name" value="Shugoshin_C"/>
    <property type="match status" value="1"/>
</dbReference>
<dbReference type="EMBL" id="FN653034">
    <property type="protein sequence ID" value="CBY08966.1"/>
    <property type="molecule type" value="Genomic_DNA"/>
</dbReference>
<dbReference type="Proteomes" id="UP000001307">
    <property type="component" value="Unassembled WGS sequence"/>
</dbReference>
<feature type="compositionally biased region" description="Polar residues" evidence="3">
    <location>
        <begin position="386"/>
        <end position="401"/>
    </location>
</feature>
<evidence type="ECO:0000256" key="3">
    <source>
        <dbReference type="SAM" id="MobiDB-lite"/>
    </source>
</evidence>
<sequence>MSLNDVVNWHEFFENDDEDEEERDDLLFELYLKQEIENPLYEKNRELLDANYEMVQANVELRRKCNIIVDEKTSLLAELLELRCQIAVQNEQLNGSREKEDSTIISNASSALGDSFLDEINSRPNSAEPEIVAAKMKIPGRRTTAFKLDFEETADFKSSGEAVVENRDFEKMKVPGRRTTRFALSLDDTNDDESESPSLEKPAPENLKKSARSKARKSKYRQTMHTVEEDFETEVNKVPTPDLGLIKKQVRKTATFTFEFDETIDGSPIRSPRSTKNSPKIKNSTPLSPLVSPKAPLESEEEKDSPTPGRMRRRFEKRSSRAEEKKENLKAEMRIPGRRTTTFGFGDFDLDESNESEGVDSYAVEEPFSPSPKKRESRSAKRQKFSTDAVNNQATTSSASFFTPERKRKSKGELRPAPSGGLFADELKSPSSIVEDSINKLETNENEICATKKKGKPRKSTKAAQSLTPLQEKNLVVSNICERVSRRARKVVSYKEPSTGSKLRRGDAISDSSLYSSWSPKNSVKKSAKKKPKKAT</sequence>
<feature type="region of interest" description="Disordered" evidence="3">
    <location>
        <begin position="488"/>
        <end position="536"/>
    </location>
</feature>
<reference evidence="5 6" key="1">
    <citation type="journal article" date="2010" name="Science">
        <title>Plasticity of animal genome architecture unmasked by rapid evolution of a pelagic tunicate.</title>
        <authorList>
            <person name="Denoeud F."/>
            <person name="Henriet S."/>
            <person name="Mungpakdee S."/>
            <person name="Aury J.M."/>
            <person name="Da Silva C."/>
            <person name="Brinkmann H."/>
            <person name="Mikhaleva J."/>
            <person name="Olsen L.C."/>
            <person name="Jubin C."/>
            <person name="Canestro C."/>
            <person name="Bouquet J.M."/>
            <person name="Danks G."/>
            <person name="Poulain J."/>
            <person name="Campsteijn C."/>
            <person name="Adamski M."/>
            <person name="Cross I."/>
            <person name="Yadetie F."/>
            <person name="Muffato M."/>
            <person name="Louis A."/>
            <person name="Butcher S."/>
            <person name="Tsagkogeorga G."/>
            <person name="Konrad A."/>
            <person name="Singh S."/>
            <person name="Jensen M.F."/>
            <person name="Cong E.H."/>
            <person name="Eikeseth-Otteraa H."/>
            <person name="Noel B."/>
            <person name="Anthouard V."/>
            <person name="Porcel B.M."/>
            <person name="Kachouri-Lafond R."/>
            <person name="Nishino A."/>
            <person name="Ugolini M."/>
            <person name="Chourrout P."/>
            <person name="Nishida H."/>
            <person name="Aasland R."/>
            <person name="Huzurbazar S."/>
            <person name="Westhof E."/>
            <person name="Delsuc F."/>
            <person name="Lehrach H."/>
            <person name="Reinhardt R."/>
            <person name="Weissenbach J."/>
            <person name="Roy S.W."/>
            <person name="Artiguenave F."/>
            <person name="Postlethwait J.H."/>
            <person name="Manak J.R."/>
            <person name="Thompson E.M."/>
            <person name="Jaillon O."/>
            <person name="Du Pasquier L."/>
            <person name="Boudinot P."/>
            <person name="Liberles D.A."/>
            <person name="Volff J.N."/>
            <person name="Philippe H."/>
            <person name="Lenhard B."/>
            <person name="Roest Crollius H."/>
            <person name="Wincker P."/>
            <person name="Chourrout D."/>
        </authorList>
    </citation>
    <scope>NUCLEOTIDE SEQUENCE [LARGE SCALE GENOMIC DNA]</scope>
</reference>
<evidence type="ECO:0000313" key="6">
    <source>
        <dbReference type="Proteomes" id="UP000001307"/>
    </source>
</evidence>
<dbReference type="AlphaFoldDB" id="E4XBJ1"/>
<protein>
    <recommendedName>
        <fullName evidence="4">Shugoshin C-terminal domain-containing protein</fullName>
    </recommendedName>
</protein>
<name>E4XBJ1_OIKDI</name>
<evidence type="ECO:0000256" key="2">
    <source>
        <dbReference type="ARBA" id="ARBA00022829"/>
    </source>
</evidence>
<feature type="region of interest" description="Disordered" evidence="3">
    <location>
        <begin position="257"/>
        <end position="429"/>
    </location>
</feature>
<feature type="compositionally biased region" description="Basic and acidic residues" evidence="3">
    <location>
        <begin position="317"/>
        <end position="335"/>
    </location>
</feature>
<accession>E4XBJ1</accession>
<evidence type="ECO:0000313" key="5">
    <source>
        <dbReference type="EMBL" id="CBY08966.1"/>
    </source>
</evidence>